<sequence>MKGRVKTLQQRLEHDLRYYKNSCDGDFSKLDKLSKVRVKKLAEQYHELTGRKVLFRTPPVPEAESNESFDKTVERLT</sequence>
<reference evidence="1 2" key="2">
    <citation type="submission" date="2015-01" db="EMBL/GenBank/DDBJ databases">
        <authorList>
            <consortium name="NBRP consortium"/>
            <person name="Sawabe T."/>
            <person name="Meirelles P."/>
            <person name="Feng G."/>
            <person name="Sayaka M."/>
            <person name="Hattori M."/>
            <person name="Ohkuma M."/>
        </authorList>
    </citation>
    <scope>NUCLEOTIDE SEQUENCE [LARGE SCALE GENOMIC DNA]</scope>
    <source>
        <strain evidence="1 2">JCM19232</strain>
    </source>
</reference>
<protein>
    <submittedName>
        <fullName evidence="1">Uncharacterized protein</fullName>
    </submittedName>
</protein>
<evidence type="ECO:0000313" key="1">
    <source>
        <dbReference type="EMBL" id="GAM64389.1"/>
    </source>
</evidence>
<evidence type="ECO:0000313" key="2">
    <source>
        <dbReference type="Proteomes" id="UP000031670"/>
    </source>
</evidence>
<dbReference type="AlphaFoldDB" id="A0A0B8PNX5"/>
<dbReference type="Proteomes" id="UP000031670">
    <property type="component" value="Unassembled WGS sequence"/>
</dbReference>
<organism evidence="1 2">
    <name type="scientific">Vibrio ishigakensis</name>
    <dbReference type="NCBI Taxonomy" id="1481914"/>
    <lineage>
        <taxon>Bacteria</taxon>
        <taxon>Pseudomonadati</taxon>
        <taxon>Pseudomonadota</taxon>
        <taxon>Gammaproteobacteria</taxon>
        <taxon>Vibrionales</taxon>
        <taxon>Vibrionaceae</taxon>
        <taxon>Vibrio</taxon>
    </lineage>
</organism>
<comment type="caution">
    <text evidence="1">The sequence shown here is derived from an EMBL/GenBank/DDBJ whole genome shotgun (WGS) entry which is preliminary data.</text>
</comment>
<dbReference type="EMBL" id="BBSA01000012">
    <property type="protein sequence ID" value="GAM64389.1"/>
    <property type="molecule type" value="Genomic_DNA"/>
</dbReference>
<proteinExistence type="predicted"/>
<name>A0A0B8PNX5_9VIBR</name>
<accession>A0A0B8PNX5</accession>
<reference evidence="1 2" key="1">
    <citation type="submission" date="2015-01" db="EMBL/GenBank/DDBJ databases">
        <title>Vibrio sp. C5 JCM 19232 whole genome shotgun sequence.</title>
        <authorList>
            <person name="Sawabe T."/>
            <person name="Meirelles P."/>
            <person name="Feng G."/>
            <person name="Sayaka M."/>
            <person name="Hattori M."/>
            <person name="Ohkuma M."/>
        </authorList>
    </citation>
    <scope>NUCLEOTIDE SEQUENCE [LARGE SCALE GENOMIC DNA]</scope>
    <source>
        <strain evidence="1 2">JCM19232</strain>
    </source>
</reference>
<gene>
    <name evidence="1" type="ORF">JCM19232_1059</name>
</gene>